<dbReference type="InterPro" id="IPR008377">
    <property type="entry name" value="Sialidase_trypan"/>
</dbReference>
<dbReference type="SUPFAM" id="SSF49899">
    <property type="entry name" value="Concanavalin A-like lectins/glucanases"/>
    <property type="match status" value="1"/>
</dbReference>
<name>A0A938YRU2_9ARCH</name>
<keyword evidence="1" id="KW-0732">Signal</keyword>
<dbReference type="Pfam" id="PF13229">
    <property type="entry name" value="Beta_helix"/>
    <property type="match status" value="1"/>
</dbReference>
<dbReference type="InterPro" id="IPR006558">
    <property type="entry name" value="LamG-like"/>
</dbReference>
<dbReference type="GO" id="GO:0004308">
    <property type="term" value="F:exo-alpha-sialidase activity"/>
    <property type="evidence" value="ECO:0007669"/>
    <property type="project" value="InterPro"/>
</dbReference>
<comment type="caution">
    <text evidence="4">The sequence shown here is derived from an EMBL/GenBank/DDBJ whole genome shotgun (WGS) entry which is preliminary data.</text>
</comment>
<dbReference type="InterPro" id="IPR011050">
    <property type="entry name" value="Pectin_lyase_fold/virulence"/>
</dbReference>
<feature type="domain" description="LamG-like jellyroll fold" evidence="3">
    <location>
        <begin position="719"/>
        <end position="862"/>
    </location>
</feature>
<dbReference type="AlphaFoldDB" id="A0A938YRU2"/>
<dbReference type="Gene3D" id="2.60.120.200">
    <property type="match status" value="1"/>
</dbReference>
<proteinExistence type="predicted"/>
<evidence type="ECO:0000259" key="3">
    <source>
        <dbReference type="SMART" id="SM00560"/>
    </source>
</evidence>
<feature type="non-terminal residue" evidence="4">
    <location>
        <position position="929"/>
    </location>
</feature>
<reference evidence="4" key="1">
    <citation type="submission" date="2021-01" db="EMBL/GenBank/DDBJ databases">
        <title>Active Sulfur Cycling in an Early Earth Analoge.</title>
        <authorList>
            <person name="Hahn C.R."/>
            <person name="Youssef N.H."/>
            <person name="Elshahed M."/>
        </authorList>
    </citation>
    <scope>NUCLEOTIDE SEQUENCE</scope>
    <source>
        <strain evidence="4">Zod_Metabat.1151</strain>
    </source>
</reference>
<dbReference type="Pfam" id="PF13385">
    <property type="entry name" value="Laminin_G_3"/>
    <property type="match status" value="1"/>
</dbReference>
<dbReference type="Gene3D" id="2.160.20.10">
    <property type="entry name" value="Single-stranded right-handed beta-helix, Pectin lyase-like"/>
    <property type="match status" value="1"/>
</dbReference>
<dbReference type="EMBL" id="JAFGDB010000082">
    <property type="protein sequence ID" value="MBN2067765.1"/>
    <property type="molecule type" value="Genomic_DNA"/>
</dbReference>
<accession>A0A938YRU2</accession>
<dbReference type="SMART" id="SM00710">
    <property type="entry name" value="PbH1"/>
    <property type="match status" value="7"/>
</dbReference>
<dbReference type="InterPro" id="IPR013320">
    <property type="entry name" value="ConA-like_dom_sf"/>
</dbReference>
<dbReference type="InterPro" id="IPR006626">
    <property type="entry name" value="PbH1"/>
</dbReference>
<organism evidence="4 5">
    <name type="scientific">Candidatus Iainarchaeum sp</name>
    <dbReference type="NCBI Taxonomy" id="3101447"/>
    <lineage>
        <taxon>Archaea</taxon>
        <taxon>Candidatus Iainarchaeota</taxon>
        <taxon>Candidatus Iainarchaeia</taxon>
        <taxon>Candidatus Iainarchaeales</taxon>
        <taxon>Candidatus Iainarchaeaceae</taxon>
        <taxon>Candidatus Iainarchaeum</taxon>
    </lineage>
</organism>
<sequence>MQLSKALATALTLIAIATAGYLASTGFWQDQKPTGQYTISLAGNIYYVAIENPSCSDSGPGSSSQPWCTLDRAYTWYSGEGAKVQEGDTVLFRNGNYGEFKESTADNPGEKWLFYRNDWITYKAESGQNPVLEKVYIRNEDKWGEIEHGRSYLIIDGFEITNSAYVYASKYVQIKNCKITNEYYYPYNGLYAPYYYPNAKVVTVRSSSQHVTLENNDISGNFRGADISSTTSDIVVRGNTIHHVGEDTISIGGNNVLLENNFFYDIDKHRTTVGIKGTQTGSFQVGETIFQESTLAEGIVISNPSSGSISAIQTNDKEFWEKSRDGGTITGQTSKATLTDIHYRDYAHTDAIQIHANIHDIIVRGNTIKREEGGQGLKMVGPDNVTVENNLIWTSVPLFWGGSEGGVIFRNNTLVVPVGSGWTGNSSVGYESKESNNMLEMYNNIINYWGMAADRHDLGDEPVYTRVLEHGSNIFGNDPNGSGGELYPFYVDYETELVNYGIDSLFVDPAGFDYRVRMDSPACDGSVNGQPEVAVGALPCVCLDSGDCIFGGSCVSGECVGTKSCFGTNESCGTFPNCSNCNWKDACYGTEYRDYSCSGASCTYSSQDCSGCSCSCGGYGETESTEKGNCADGKDNDCDGRKDSTDKGCQAPSGVVDGYVAYYRFEGTIKDYAGKHTGQWLGKNEEVYSERAADNYALELDGVDDYIELVNHEDFDMSSALTISAWVKPMGVGTDTIFTKGAVDSSAIYTHYGLWASGTGPVKFVLELSSDSATGDVSTSQIFETGEWHHLVGRFDGTTGSIFVNGEKVASKETGFSTISIPTASYDRMRIGGEQVTNNKATDFFEGAIDEVIIYNKALSDAEIGAIYRGQNICGHGKIISTCYCEGTERTTGYCCNGTYQAGVCSDCLDTPALMEQVSRWKHGNVGMY</sequence>
<dbReference type="SMART" id="SM00560">
    <property type="entry name" value="LamGL"/>
    <property type="match status" value="1"/>
</dbReference>
<evidence type="ECO:0000256" key="2">
    <source>
        <dbReference type="ARBA" id="ARBA00023157"/>
    </source>
</evidence>
<evidence type="ECO:0000256" key="1">
    <source>
        <dbReference type="ARBA" id="ARBA00022729"/>
    </source>
</evidence>
<dbReference type="InterPro" id="IPR012334">
    <property type="entry name" value="Pectin_lyas_fold"/>
</dbReference>
<evidence type="ECO:0000313" key="4">
    <source>
        <dbReference type="EMBL" id="MBN2067765.1"/>
    </source>
</evidence>
<dbReference type="SUPFAM" id="SSF51126">
    <property type="entry name" value="Pectin lyase-like"/>
    <property type="match status" value="1"/>
</dbReference>
<dbReference type="InterPro" id="IPR039448">
    <property type="entry name" value="Beta_helix"/>
</dbReference>
<gene>
    <name evidence="4" type="ORF">JW744_04820</name>
</gene>
<evidence type="ECO:0000313" key="5">
    <source>
        <dbReference type="Proteomes" id="UP000809243"/>
    </source>
</evidence>
<keyword evidence="2" id="KW-1015">Disulfide bond</keyword>
<dbReference type="Proteomes" id="UP000809243">
    <property type="component" value="Unassembled WGS sequence"/>
</dbReference>
<protein>
    <submittedName>
        <fullName evidence="4">Right-handed parallel beta-helix repeat-containing protein</fullName>
    </submittedName>
</protein>
<dbReference type="PRINTS" id="PR01803">
    <property type="entry name" value="TCSIALIDASE"/>
</dbReference>